<evidence type="ECO:0000313" key="1">
    <source>
        <dbReference type="EMBL" id="KAK8934371.1"/>
    </source>
</evidence>
<comment type="caution">
    <text evidence="1">The sequence shown here is derived from an EMBL/GenBank/DDBJ whole genome shotgun (WGS) entry which is preliminary data.</text>
</comment>
<proteinExistence type="predicted"/>
<dbReference type="EMBL" id="JBBWWQ010000012">
    <property type="protein sequence ID" value="KAK8934371.1"/>
    <property type="molecule type" value="Genomic_DNA"/>
</dbReference>
<dbReference type="Proteomes" id="UP001418222">
    <property type="component" value="Unassembled WGS sequence"/>
</dbReference>
<protein>
    <submittedName>
        <fullName evidence="1">Uncharacterized protein</fullName>
    </submittedName>
</protein>
<keyword evidence="2" id="KW-1185">Reference proteome</keyword>
<name>A0AAP0BAU2_9ASPA</name>
<gene>
    <name evidence="1" type="ORF">KSP39_PZI014334</name>
</gene>
<reference evidence="1 2" key="1">
    <citation type="journal article" date="2022" name="Nat. Plants">
        <title>Genomes of leafy and leafless Platanthera orchids illuminate the evolution of mycoheterotrophy.</title>
        <authorList>
            <person name="Li M.H."/>
            <person name="Liu K.W."/>
            <person name="Li Z."/>
            <person name="Lu H.C."/>
            <person name="Ye Q.L."/>
            <person name="Zhang D."/>
            <person name="Wang J.Y."/>
            <person name="Li Y.F."/>
            <person name="Zhong Z.M."/>
            <person name="Liu X."/>
            <person name="Yu X."/>
            <person name="Liu D.K."/>
            <person name="Tu X.D."/>
            <person name="Liu B."/>
            <person name="Hao Y."/>
            <person name="Liao X.Y."/>
            <person name="Jiang Y.T."/>
            <person name="Sun W.H."/>
            <person name="Chen J."/>
            <person name="Chen Y.Q."/>
            <person name="Ai Y."/>
            <person name="Zhai J.W."/>
            <person name="Wu S.S."/>
            <person name="Zhou Z."/>
            <person name="Hsiao Y.Y."/>
            <person name="Wu W.L."/>
            <person name="Chen Y.Y."/>
            <person name="Lin Y.F."/>
            <person name="Hsu J.L."/>
            <person name="Li C.Y."/>
            <person name="Wang Z.W."/>
            <person name="Zhao X."/>
            <person name="Zhong W.Y."/>
            <person name="Ma X.K."/>
            <person name="Ma L."/>
            <person name="Huang J."/>
            <person name="Chen G.Z."/>
            <person name="Huang M.Z."/>
            <person name="Huang L."/>
            <person name="Peng D.H."/>
            <person name="Luo Y.B."/>
            <person name="Zou S.Q."/>
            <person name="Chen S.P."/>
            <person name="Lan S."/>
            <person name="Tsai W.C."/>
            <person name="Van de Peer Y."/>
            <person name="Liu Z.J."/>
        </authorList>
    </citation>
    <scope>NUCLEOTIDE SEQUENCE [LARGE SCALE GENOMIC DNA]</scope>
    <source>
        <strain evidence="1">Lor287</strain>
    </source>
</reference>
<accession>A0AAP0BAU2</accession>
<organism evidence="1 2">
    <name type="scientific">Platanthera zijinensis</name>
    <dbReference type="NCBI Taxonomy" id="2320716"/>
    <lineage>
        <taxon>Eukaryota</taxon>
        <taxon>Viridiplantae</taxon>
        <taxon>Streptophyta</taxon>
        <taxon>Embryophyta</taxon>
        <taxon>Tracheophyta</taxon>
        <taxon>Spermatophyta</taxon>
        <taxon>Magnoliopsida</taxon>
        <taxon>Liliopsida</taxon>
        <taxon>Asparagales</taxon>
        <taxon>Orchidaceae</taxon>
        <taxon>Orchidoideae</taxon>
        <taxon>Orchideae</taxon>
        <taxon>Orchidinae</taxon>
        <taxon>Platanthera</taxon>
    </lineage>
</organism>
<dbReference type="AlphaFoldDB" id="A0AAP0BAU2"/>
<evidence type="ECO:0000313" key="2">
    <source>
        <dbReference type="Proteomes" id="UP001418222"/>
    </source>
</evidence>
<sequence>MAISQATISVMKFDAGFDIDMESFSNSDQVFQDILKFFEGSNLQYFMITRIKLPVLEIKEWMHTTTLQDTPVLIGSIFGNQVRASLVLSKPMSHAALSFRLLKIKSSPIPHDAAQPSLMQPEPT</sequence>